<dbReference type="SFLD" id="SFLDG01018">
    <property type="entry name" value="Squalene/Phytoene_Synthase_Lik"/>
    <property type="match status" value="1"/>
</dbReference>
<comment type="caution">
    <text evidence="2">The sequence shown here is derived from an EMBL/GenBank/DDBJ whole genome shotgun (WGS) entry which is preliminary data.</text>
</comment>
<organism evidence="2 3">
    <name type="scientific">Methylobacterium trifolii</name>
    <dbReference type="NCBI Taxonomy" id="1003092"/>
    <lineage>
        <taxon>Bacteria</taxon>
        <taxon>Pseudomonadati</taxon>
        <taxon>Pseudomonadota</taxon>
        <taxon>Alphaproteobacteria</taxon>
        <taxon>Hyphomicrobiales</taxon>
        <taxon>Methylobacteriaceae</taxon>
        <taxon>Methylobacterium</taxon>
    </lineage>
</organism>
<dbReference type="EMBL" id="BPRB01000368">
    <property type="protein sequence ID" value="GJE62655.1"/>
    <property type="molecule type" value="Genomic_DNA"/>
</dbReference>
<evidence type="ECO:0000256" key="1">
    <source>
        <dbReference type="ARBA" id="ARBA00022679"/>
    </source>
</evidence>
<gene>
    <name evidence="2" type="ORF">MPOCJGCO_4789</name>
</gene>
<dbReference type="PANTHER" id="PTHR31480">
    <property type="entry name" value="BIFUNCTIONAL LYCOPENE CYCLASE/PHYTOENE SYNTHASE"/>
    <property type="match status" value="1"/>
</dbReference>
<evidence type="ECO:0000313" key="2">
    <source>
        <dbReference type="EMBL" id="GJE62655.1"/>
    </source>
</evidence>
<reference evidence="2" key="2">
    <citation type="submission" date="2021-08" db="EMBL/GenBank/DDBJ databases">
        <authorList>
            <person name="Tani A."/>
            <person name="Ola A."/>
            <person name="Ogura Y."/>
            <person name="Katsura K."/>
            <person name="Hayashi T."/>
        </authorList>
    </citation>
    <scope>NUCLEOTIDE SEQUENCE</scope>
    <source>
        <strain evidence="2">DSM 23632</strain>
    </source>
</reference>
<name>A0ABQ4U908_9HYPH</name>
<dbReference type="InterPro" id="IPR002060">
    <property type="entry name" value="Squ/phyt_synthse"/>
</dbReference>
<protein>
    <recommendedName>
        <fullName evidence="4">Phytoene synthase</fullName>
    </recommendedName>
</protein>
<dbReference type="PROSITE" id="PS01045">
    <property type="entry name" value="SQUALEN_PHYTOEN_SYN_2"/>
    <property type="match status" value="1"/>
</dbReference>
<dbReference type="SFLD" id="SFLDG01212">
    <property type="entry name" value="Phytoene_synthase_like"/>
    <property type="match status" value="1"/>
</dbReference>
<keyword evidence="1" id="KW-0808">Transferase</keyword>
<keyword evidence="3" id="KW-1185">Reference proteome</keyword>
<evidence type="ECO:0000313" key="3">
    <source>
        <dbReference type="Proteomes" id="UP001055057"/>
    </source>
</evidence>
<dbReference type="InterPro" id="IPR008949">
    <property type="entry name" value="Isoprenoid_synthase_dom_sf"/>
</dbReference>
<dbReference type="RefSeq" id="WP_238185293.1">
    <property type="nucleotide sequence ID" value="NZ_BPRB01000368.1"/>
</dbReference>
<dbReference type="InterPro" id="IPR019845">
    <property type="entry name" value="Squalene/phytoene_synthase_CS"/>
</dbReference>
<dbReference type="Pfam" id="PF00494">
    <property type="entry name" value="SQS_PSY"/>
    <property type="match status" value="1"/>
</dbReference>
<dbReference type="SFLD" id="SFLDS00005">
    <property type="entry name" value="Isoprenoid_Synthase_Type_I"/>
    <property type="match status" value="1"/>
</dbReference>
<dbReference type="InterPro" id="IPR033904">
    <property type="entry name" value="Trans_IPPS_HH"/>
</dbReference>
<dbReference type="Proteomes" id="UP001055057">
    <property type="component" value="Unassembled WGS sequence"/>
</dbReference>
<dbReference type="Gene3D" id="1.10.600.10">
    <property type="entry name" value="Farnesyl Diphosphate Synthase"/>
    <property type="match status" value="1"/>
</dbReference>
<reference evidence="2" key="1">
    <citation type="journal article" date="2021" name="Front. Microbiol.">
        <title>Comprehensive Comparative Genomics and Phenotyping of Methylobacterium Species.</title>
        <authorList>
            <person name="Alessa O."/>
            <person name="Ogura Y."/>
            <person name="Fujitani Y."/>
            <person name="Takami H."/>
            <person name="Hayashi T."/>
            <person name="Sahin N."/>
            <person name="Tani A."/>
        </authorList>
    </citation>
    <scope>NUCLEOTIDE SEQUENCE</scope>
    <source>
        <strain evidence="2">DSM 23632</strain>
    </source>
</reference>
<evidence type="ECO:0008006" key="4">
    <source>
        <dbReference type="Google" id="ProtNLM"/>
    </source>
</evidence>
<sequence length="355" mass="37320">MRALPPDLSTDHAACRAAIRAGSKSFYAASMLLPPTVRRPAYGLYAFCRLSDDAVDEAGSRSGRACAARRLDERLSLVYAGRPVDAPADRALAEIVSTHAIPEALPRALIEGLAWDAQERRYATLSELSAYGARVAGAVGAMMTLIMGVRDPHALARACDLGVAMQLTNIARDVGEDARAGRLYLPLDWLAEAGIDADAFLARPEATPALRAVIARLLNAAGMLYARAEPGIGALPPACRPAIRAAGLIYAEIGRAVEANALDSVGRRARVGGARKAALLARAALTPGGSDGLAAPPLPETAYLVDAVARSAVAPMQRQKNLPAWWDVPGKVVHVLDLIETLREREGFEGSGAAP</sequence>
<proteinExistence type="predicted"/>
<dbReference type="CDD" id="cd00683">
    <property type="entry name" value="Trans_IPPS_HH"/>
    <property type="match status" value="1"/>
</dbReference>
<dbReference type="SUPFAM" id="SSF48576">
    <property type="entry name" value="Terpenoid synthases"/>
    <property type="match status" value="1"/>
</dbReference>
<dbReference type="InterPro" id="IPR044843">
    <property type="entry name" value="Trans_IPPS_bact-type"/>
</dbReference>
<accession>A0ABQ4U908</accession>